<dbReference type="Proteomes" id="UP001415857">
    <property type="component" value="Unassembled WGS sequence"/>
</dbReference>
<keyword evidence="2" id="KW-1185">Reference proteome</keyword>
<accession>A0AAP0SDS4</accession>
<organism evidence="1 2">
    <name type="scientific">Liquidambar formosana</name>
    <name type="common">Formosan gum</name>
    <dbReference type="NCBI Taxonomy" id="63359"/>
    <lineage>
        <taxon>Eukaryota</taxon>
        <taxon>Viridiplantae</taxon>
        <taxon>Streptophyta</taxon>
        <taxon>Embryophyta</taxon>
        <taxon>Tracheophyta</taxon>
        <taxon>Spermatophyta</taxon>
        <taxon>Magnoliopsida</taxon>
        <taxon>eudicotyledons</taxon>
        <taxon>Gunneridae</taxon>
        <taxon>Pentapetalae</taxon>
        <taxon>Saxifragales</taxon>
        <taxon>Altingiaceae</taxon>
        <taxon>Liquidambar</taxon>
    </lineage>
</organism>
<dbReference type="AlphaFoldDB" id="A0AAP0SDS4"/>
<evidence type="ECO:0000313" key="2">
    <source>
        <dbReference type="Proteomes" id="UP001415857"/>
    </source>
</evidence>
<evidence type="ECO:0000313" key="1">
    <source>
        <dbReference type="EMBL" id="KAK9293222.1"/>
    </source>
</evidence>
<gene>
    <name evidence="1" type="ORF">L1049_021212</name>
</gene>
<dbReference type="EMBL" id="JBBPBK010000001">
    <property type="protein sequence ID" value="KAK9293222.1"/>
    <property type="molecule type" value="Genomic_DNA"/>
</dbReference>
<proteinExistence type="predicted"/>
<comment type="caution">
    <text evidence="1">The sequence shown here is derived from an EMBL/GenBank/DDBJ whole genome shotgun (WGS) entry which is preliminary data.</text>
</comment>
<name>A0AAP0SDS4_LIQFO</name>
<sequence>MTSKAITGLGSKSAEAKRSVGYIAVDSIATRGRQAQPFGTTTASAQCTYLEASQPSPAVIHHHHRLHLPYFHHRHHRRLHGAVLRRPSRLKITTQTFNPQKTHKKFHPI</sequence>
<protein>
    <submittedName>
        <fullName evidence="1">Uncharacterized protein</fullName>
    </submittedName>
</protein>
<reference evidence="1 2" key="1">
    <citation type="journal article" date="2024" name="Plant J.">
        <title>Genome sequences and population genomics reveal climatic adaptation and genomic divergence between two closely related sweetgum species.</title>
        <authorList>
            <person name="Xu W.Q."/>
            <person name="Ren C.Q."/>
            <person name="Zhang X.Y."/>
            <person name="Comes H.P."/>
            <person name="Liu X.H."/>
            <person name="Li Y.G."/>
            <person name="Kettle C.J."/>
            <person name="Jalonen R."/>
            <person name="Gaisberger H."/>
            <person name="Ma Y.Z."/>
            <person name="Qiu Y.X."/>
        </authorList>
    </citation>
    <scope>NUCLEOTIDE SEQUENCE [LARGE SCALE GENOMIC DNA]</scope>
    <source>
        <strain evidence="1">Hangzhou</strain>
    </source>
</reference>